<dbReference type="RefSeq" id="WP_112790167.1">
    <property type="nucleotide sequence ID" value="NZ_NAQV01000016.1"/>
</dbReference>
<proteinExistence type="predicted"/>
<evidence type="ECO:0000313" key="2">
    <source>
        <dbReference type="EMBL" id="RAN63372.1"/>
    </source>
</evidence>
<evidence type="ECO:0000256" key="1">
    <source>
        <dbReference type="SAM" id="Phobius"/>
    </source>
</evidence>
<dbReference type="Proteomes" id="UP000249099">
    <property type="component" value="Unassembled WGS sequence"/>
</dbReference>
<keyword evidence="1" id="KW-1133">Transmembrane helix</keyword>
<evidence type="ECO:0000313" key="3">
    <source>
        <dbReference type="Proteomes" id="UP000249099"/>
    </source>
</evidence>
<gene>
    <name evidence="2" type="ORF">B8A44_05800</name>
</gene>
<feature type="transmembrane region" description="Helical" evidence="1">
    <location>
        <begin position="20"/>
        <end position="38"/>
    </location>
</feature>
<comment type="caution">
    <text evidence="2">The sequence shown here is derived from an EMBL/GenBank/DDBJ whole genome shotgun (WGS) entry which is preliminary data.</text>
</comment>
<organism evidence="2 3">
    <name type="scientific">Dolosigranulum pigrum</name>
    <dbReference type="NCBI Taxonomy" id="29394"/>
    <lineage>
        <taxon>Bacteria</taxon>
        <taxon>Bacillati</taxon>
        <taxon>Bacillota</taxon>
        <taxon>Bacilli</taxon>
        <taxon>Lactobacillales</taxon>
        <taxon>Carnobacteriaceae</taxon>
        <taxon>Dolosigranulum</taxon>
    </lineage>
</organism>
<keyword evidence="1" id="KW-0812">Transmembrane</keyword>
<reference evidence="2 3" key="1">
    <citation type="submission" date="2017-03" db="EMBL/GenBank/DDBJ databases">
        <title>wgs assembly of Dolosigranulum pigrum KPL CDC strains.</title>
        <authorList>
            <person name="Brugger S.D."/>
            <person name="Pettigrew M."/>
            <person name="Kong Y."/>
            <person name="Lemon K.P."/>
        </authorList>
    </citation>
    <scope>NUCLEOTIDE SEQUENCE [LARGE SCALE GENOMIC DNA]</scope>
    <source>
        <strain evidence="2 3">KPL1931_CDC4294-98</strain>
    </source>
</reference>
<dbReference type="AlphaFoldDB" id="A0A328KUW4"/>
<accession>A0A328KUW4</accession>
<feature type="transmembrane region" description="Helical" evidence="1">
    <location>
        <begin position="71"/>
        <end position="90"/>
    </location>
</feature>
<name>A0A328KUW4_9LACT</name>
<protein>
    <submittedName>
        <fullName evidence="2">Uncharacterized protein</fullName>
    </submittedName>
</protein>
<dbReference type="EMBL" id="NAQV01000016">
    <property type="protein sequence ID" value="RAN63372.1"/>
    <property type="molecule type" value="Genomic_DNA"/>
</dbReference>
<feature type="transmembrane region" description="Helical" evidence="1">
    <location>
        <begin position="44"/>
        <end position="64"/>
    </location>
</feature>
<sequence length="95" mass="11070">MNDRQLKTKWAQLNWRSCIAYLSIVFVLLFIPFVRIVLETLFGVELNSFLIIVIAWGFSVLANLIAVEWKWLIFAAVVPIELYLFTSRVIELLPL</sequence>
<keyword evidence="1" id="KW-0472">Membrane</keyword>